<dbReference type="Gene3D" id="1.10.1740.10">
    <property type="match status" value="1"/>
</dbReference>
<reference evidence="7 8" key="2">
    <citation type="journal article" date="2016" name="Environ. Microbiol. Rep.">
        <title>Metagenomic evidence for the presence of phototrophic Gemmatimonadetes bacteria in diverse environments.</title>
        <authorList>
            <person name="Zeng Y."/>
            <person name="Baumbach J."/>
            <person name="Barbosa E.G."/>
            <person name="Azevedo V."/>
            <person name="Zhang C."/>
            <person name="Koblizek M."/>
        </authorList>
    </citation>
    <scope>NUCLEOTIDE SEQUENCE [LARGE SCALE GENOMIC DNA]</scope>
    <source>
        <strain evidence="7 8">AP64</strain>
    </source>
</reference>
<dbReference type="STRING" id="1379270.GEMMAAP_19025"/>
<dbReference type="PANTHER" id="PTHR43133">
    <property type="entry name" value="RNA POLYMERASE ECF-TYPE SIGMA FACTO"/>
    <property type="match status" value="1"/>
</dbReference>
<keyword evidence="2" id="KW-0805">Transcription regulation</keyword>
<evidence type="ECO:0008006" key="9">
    <source>
        <dbReference type="Google" id="ProtNLM"/>
    </source>
</evidence>
<dbReference type="InterPro" id="IPR013325">
    <property type="entry name" value="RNA_pol_sigma_r2"/>
</dbReference>
<dbReference type="InterPro" id="IPR007627">
    <property type="entry name" value="RNA_pol_sigma70_r2"/>
</dbReference>
<dbReference type="OrthoDB" id="9797134at2"/>
<dbReference type="Gene3D" id="1.10.10.10">
    <property type="entry name" value="Winged helix-like DNA-binding domain superfamily/Winged helix DNA-binding domain"/>
    <property type="match status" value="1"/>
</dbReference>
<sequence length="209" mass="23055">MTADSFSDGLVPGSPERDAAFEREALACLPHVARFAQSLTRNASEADDLTQETFLLAYRGYATFQPGGDVKRWLFSICHHAWLRISQRQQRMVLTAEGDDAELETMGAVMGHVAAQRSGIDRFVTSIDLGPAIREAVSQLEPNYRAVVQLVDVDGYAYDEAAAVLEIPVGTVRSRLFRARRLLQEALLEFARDAGVARVPSISRQDQSS</sequence>
<dbReference type="InterPro" id="IPR039425">
    <property type="entry name" value="RNA_pol_sigma-70-like"/>
</dbReference>
<keyword evidence="4" id="KW-0804">Transcription</keyword>
<dbReference type="Pfam" id="PF04542">
    <property type="entry name" value="Sigma70_r2"/>
    <property type="match status" value="1"/>
</dbReference>
<evidence type="ECO:0000259" key="6">
    <source>
        <dbReference type="Pfam" id="PF08281"/>
    </source>
</evidence>
<dbReference type="NCBIfam" id="TIGR02937">
    <property type="entry name" value="sigma70-ECF"/>
    <property type="match status" value="1"/>
</dbReference>
<dbReference type="eggNOG" id="COG1595">
    <property type="taxonomic scope" value="Bacteria"/>
</dbReference>
<dbReference type="InterPro" id="IPR014284">
    <property type="entry name" value="RNA_pol_sigma-70_dom"/>
</dbReference>
<dbReference type="Pfam" id="PF08281">
    <property type="entry name" value="Sigma70_r4_2"/>
    <property type="match status" value="1"/>
</dbReference>
<evidence type="ECO:0000256" key="1">
    <source>
        <dbReference type="ARBA" id="ARBA00010641"/>
    </source>
</evidence>
<dbReference type="PANTHER" id="PTHR43133:SF59">
    <property type="entry name" value="ECF RNA POLYMERASE SIGMA FACTOR SIGR"/>
    <property type="match status" value="1"/>
</dbReference>
<gene>
    <name evidence="7" type="ORF">GEMMAAP_19025</name>
</gene>
<evidence type="ECO:0000313" key="7">
    <source>
        <dbReference type="EMBL" id="AMW06306.1"/>
    </source>
</evidence>
<dbReference type="CDD" id="cd06171">
    <property type="entry name" value="Sigma70_r4"/>
    <property type="match status" value="1"/>
</dbReference>
<comment type="similarity">
    <text evidence="1">Belongs to the sigma-70 factor family. ECF subfamily.</text>
</comment>
<proteinExistence type="inferred from homology"/>
<evidence type="ECO:0000313" key="8">
    <source>
        <dbReference type="Proteomes" id="UP000076404"/>
    </source>
</evidence>
<dbReference type="EMBL" id="CP011454">
    <property type="protein sequence ID" value="AMW06306.1"/>
    <property type="molecule type" value="Genomic_DNA"/>
</dbReference>
<keyword evidence="3" id="KW-0731">Sigma factor</keyword>
<dbReference type="InterPro" id="IPR013324">
    <property type="entry name" value="RNA_pol_sigma_r3/r4-like"/>
</dbReference>
<dbReference type="AlphaFoldDB" id="A0A143BMJ4"/>
<evidence type="ECO:0000256" key="3">
    <source>
        <dbReference type="ARBA" id="ARBA00023082"/>
    </source>
</evidence>
<dbReference type="SUPFAM" id="SSF88659">
    <property type="entry name" value="Sigma3 and sigma4 domains of RNA polymerase sigma factors"/>
    <property type="match status" value="1"/>
</dbReference>
<evidence type="ECO:0000256" key="4">
    <source>
        <dbReference type="ARBA" id="ARBA00023163"/>
    </source>
</evidence>
<protein>
    <recommendedName>
        <fullName evidence="9">RNA polymerase sigma factor</fullName>
    </recommendedName>
</protein>
<dbReference type="KEGG" id="gph:GEMMAAP_19025"/>
<organism evidence="7 8">
    <name type="scientific">Gemmatimonas phototrophica</name>
    <dbReference type="NCBI Taxonomy" id="1379270"/>
    <lineage>
        <taxon>Bacteria</taxon>
        <taxon>Pseudomonadati</taxon>
        <taxon>Gemmatimonadota</taxon>
        <taxon>Gemmatimonadia</taxon>
        <taxon>Gemmatimonadales</taxon>
        <taxon>Gemmatimonadaceae</taxon>
        <taxon>Gemmatimonas</taxon>
    </lineage>
</organism>
<dbReference type="GO" id="GO:0006352">
    <property type="term" value="P:DNA-templated transcription initiation"/>
    <property type="evidence" value="ECO:0007669"/>
    <property type="project" value="InterPro"/>
</dbReference>
<dbReference type="RefSeq" id="WP_026851000.1">
    <property type="nucleotide sequence ID" value="NZ_CP011454.1"/>
</dbReference>
<dbReference type="SUPFAM" id="SSF88946">
    <property type="entry name" value="Sigma2 domain of RNA polymerase sigma factors"/>
    <property type="match status" value="1"/>
</dbReference>
<name>A0A143BMJ4_9BACT</name>
<feature type="domain" description="RNA polymerase sigma-70 region 2" evidence="5">
    <location>
        <begin position="28"/>
        <end position="91"/>
    </location>
</feature>
<keyword evidence="8" id="KW-1185">Reference proteome</keyword>
<feature type="domain" description="RNA polymerase sigma factor 70 region 4 type 2" evidence="6">
    <location>
        <begin position="132"/>
        <end position="183"/>
    </location>
</feature>
<reference evidence="7 8" key="1">
    <citation type="journal article" date="2014" name="Proc. Natl. Acad. Sci. U.S.A.">
        <title>Functional type 2 photosynthetic reaction centers found in the rare bacterial phylum Gemmatimonadetes.</title>
        <authorList>
            <person name="Zeng Y."/>
            <person name="Feng F."/>
            <person name="Medova H."/>
            <person name="Dean J."/>
            <person name="Koblizek M."/>
        </authorList>
    </citation>
    <scope>NUCLEOTIDE SEQUENCE [LARGE SCALE GENOMIC DNA]</scope>
    <source>
        <strain evidence="7 8">AP64</strain>
    </source>
</reference>
<dbReference type="Proteomes" id="UP000076404">
    <property type="component" value="Chromosome"/>
</dbReference>
<dbReference type="InterPro" id="IPR013249">
    <property type="entry name" value="RNA_pol_sigma70_r4_t2"/>
</dbReference>
<dbReference type="GO" id="GO:0016987">
    <property type="term" value="F:sigma factor activity"/>
    <property type="evidence" value="ECO:0007669"/>
    <property type="project" value="UniProtKB-KW"/>
</dbReference>
<dbReference type="GO" id="GO:0003677">
    <property type="term" value="F:DNA binding"/>
    <property type="evidence" value="ECO:0007669"/>
    <property type="project" value="InterPro"/>
</dbReference>
<evidence type="ECO:0000256" key="2">
    <source>
        <dbReference type="ARBA" id="ARBA00023015"/>
    </source>
</evidence>
<dbReference type="InterPro" id="IPR036388">
    <property type="entry name" value="WH-like_DNA-bd_sf"/>
</dbReference>
<evidence type="ECO:0000259" key="5">
    <source>
        <dbReference type="Pfam" id="PF04542"/>
    </source>
</evidence>
<accession>A0A143BMJ4</accession>